<dbReference type="AlphaFoldDB" id="A0ABD3C0S0"/>
<reference evidence="2" key="1">
    <citation type="journal article" date="2024" name="IScience">
        <title>Strigolactones Initiate the Formation of Haustorium-like Structures in Castilleja.</title>
        <authorList>
            <person name="Buerger M."/>
            <person name="Peterson D."/>
            <person name="Chory J."/>
        </authorList>
    </citation>
    <scope>NUCLEOTIDE SEQUENCE [LARGE SCALE GENOMIC DNA]</scope>
</reference>
<organism evidence="1 2">
    <name type="scientific">Castilleja foliolosa</name>
    <dbReference type="NCBI Taxonomy" id="1961234"/>
    <lineage>
        <taxon>Eukaryota</taxon>
        <taxon>Viridiplantae</taxon>
        <taxon>Streptophyta</taxon>
        <taxon>Embryophyta</taxon>
        <taxon>Tracheophyta</taxon>
        <taxon>Spermatophyta</taxon>
        <taxon>Magnoliopsida</taxon>
        <taxon>eudicotyledons</taxon>
        <taxon>Gunneridae</taxon>
        <taxon>Pentapetalae</taxon>
        <taxon>asterids</taxon>
        <taxon>lamiids</taxon>
        <taxon>Lamiales</taxon>
        <taxon>Orobanchaceae</taxon>
        <taxon>Pedicularideae</taxon>
        <taxon>Castillejinae</taxon>
        <taxon>Castilleja</taxon>
    </lineage>
</organism>
<sequence>MAGSAGAFCTVEKIRFPDPSIVAVVVYSPGSTLGYNGNSRADEKLKNNSE</sequence>
<evidence type="ECO:0000313" key="2">
    <source>
        <dbReference type="Proteomes" id="UP001632038"/>
    </source>
</evidence>
<protein>
    <submittedName>
        <fullName evidence="1">Uncharacterized protein</fullName>
    </submittedName>
</protein>
<comment type="caution">
    <text evidence="1">The sequence shown here is derived from an EMBL/GenBank/DDBJ whole genome shotgun (WGS) entry which is preliminary data.</text>
</comment>
<accession>A0ABD3C0S0</accession>
<evidence type="ECO:0000313" key="1">
    <source>
        <dbReference type="EMBL" id="KAL3623044.1"/>
    </source>
</evidence>
<proteinExistence type="predicted"/>
<keyword evidence="2" id="KW-1185">Reference proteome</keyword>
<gene>
    <name evidence="1" type="ORF">CASFOL_031860</name>
</gene>
<name>A0ABD3C0S0_9LAMI</name>
<dbReference type="EMBL" id="JAVIJP010000054">
    <property type="protein sequence ID" value="KAL3623044.1"/>
    <property type="molecule type" value="Genomic_DNA"/>
</dbReference>
<dbReference type="Proteomes" id="UP001632038">
    <property type="component" value="Unassembled WGS sequence"/>
</dbReference>